<dbReference type="InterPro" id="IPR014057">
    <property type="entry name" value="HI1420"/>
</dbReference>
<reference evidence="1 2" key="1">
    <citation type="submission" date="2022-02" db="EMBL/GenBank/DDBJ databases">
        <title>Description of Brenneria tiliae sp. nov. isolated from symptomatic Tilia x moltkei and Tilia x europaea trees in the UK.</title>
        <authorList>
            <person name="Kile H."/>
        </authorList>
    </citation>
    <scope>NUCLEOTIDE SEQUENCE [LARGE SCALE GENOMIC DNA]</scope>
    <source>
        <strain evidence="1 2">MC1SB4.1</strain>
    </source>
</reference>
<accession>A0ABT0MSW3</accession>
<dbReference type="Proteomes" id="UP001203069">
    <property type="component" value="Unassembled WGS sequence"/>
</dbReference>
<dbReference type="PANTHER" id="PTHR40275:SF1">
    <property type="entry name" value="SSL7038 PROTEIN"/>
    <property type="match status" value="1"/>
</dbReference>
<dbReference type="PANTHER" id="PTHR40275">
    <property type="entry name" value="SSL7038 PROTEIN"/>
    <property type="match status" value="1"/>
</dbReference>
<dbReference type="SUPFAM" id="SSF143880">
    <property type="entry name" value="NE0471 N-terminal domain-like"/>
    <property type="match status" value="1"/>
</dbReference>
<organism evidence="1 2">
    <name type="scientific">Brenneria tiliae</name>
    <dbReference type="NCBI Taxonomy" id="2914984"/>
    <lineage>
        <taxon>Bacteria</taxon>
        <taxon>Pseudomonadati</taxon>
        <taxon>Pseudomonadota</taxon>
        <taxon>Gammaproteobacteria</taxon>
        <taxon>Enterobacterales</taxon>
        <taxon>Pectobacteriaceae</taxon>
        <taxon>Brenneria</taxon>
    </lineage>
</organism>
<dbReference type="InterPro" id="IPR036782">
    <property type="entry name" value="NE0471-like_N"/>
</dbReference>
<dbReference type="RefSeq" id="WP_249244487.1">
    <property type="nucleotide sequence ID" value="NZ_JAKPBZ010000109.1"/>
</dbReference>
<comment type="caution">
    <text evidence="1">The sequence shown here is derived from an EMBL/GenBank/DDBJ whole genome shotgun (WGS) entry which is preliminary data.</text>
</comment>
<gene>
    <name evidence="1" type="ORF">MFP26_09490</name>
</gene>
<name>A0ABT0MSW3_9GAMM</name>
<dbReference type="EMBL" id="JAKPBZ010000109">
    <property type="protein sequence ID" value="MCL2892921.1"/>
    <property type="molecule type" value="Genomic_DNA"/>
</dbReference>
<dbReference type="Gene3D" id="3.30.2020.10">
    <property type="entry name" value="NE0471-like N-terminal domain"/>
    <property type="match status" value="1"/>
</dbReference>
<proteinExistence type="predicted"/>
<sequence length="171" mass="19048">MYKIVDADIVGEFKLRLTYNDGFTCEVDLCNYSANPAFADPVLFAKFGLLPGGDLQWLPDFTLSAMQLRRLGTNISYQDKSQASHRLSDIITMAVHDAIVENRPEIVQAALQTAMDKYGIATIARISGIKSRTSIYKSLDKKTNVSLSTVVNLAHTVMQLEGKEDIVHHER</sequence>
<evidence type="ECO:0000313" key="2">
    <source>
        <dbReference type="Proteomes" id="UP001203069"/>
    </source>
</evidence>
<evidence type="ECO:0000313" key="1">
    <source>
        <dbReference type="EMBL" id="MCL2892921.1"/>
    </source>
</evidence>
<protein>
    <submittedName>
        <fullName evidence="1">Addiction module antitoxin</fullName>
    </submittedName>
</protein>
<keyword evidence="2" id="KW-1185">Reference proteome</keyword>